<dbReference type="InterPro" id="IPR050595">
    <property type="entry name" value="Bact_response_regulator"/>
</dbReference>
<dbReference type="Pfam" id="PF12833">
    <property type="entry name" value="HTH_18"/>
    <property type="match status" value="1"/>
</dbReference>
<name>A0ABW5JJL6_9BACT</name>
<evidence type="ECO:0000256" key="1">
    <source>
        <dbReference type="ARBA" id="ARBA00022553"/>
    </source>
</evidence>
<evidence type="ECO:0000256" key="2">
    <source>
        <dbReference type="ARBA" id="ARBA00023012"/>
    </source>
</evidence>
<proteinExistence type="predicted"/>
<dbReference type="Gene3D" id="1.10.10.60">
    <property type="entry name" value="Homeodomain-like"/>
    <property type="match status" value="1"/>
</dbReference>
<evidence type="ECO:0000256" key="3">
    <source>
        <dbReference type="PROSITE-ProRule" id="PRU00169"/>
    </source>
</evidence>
<comment type="caution">
    <text evidence="6">The sequence shown here is derived from an EMBL/GenBank/DDBJ whole genome shotgun (WGS) entry which is preliminary data.</text>
</comment>
<dbReference type="PROSITE" id="PS01124">
    <property type="entry name" value="HTH_ARAC_FAMILY_2"/>
    <property type="match status" value="1"/>
</dbReference>
<dbReference type="InterPro" id="IPR011006">
    <property type="entry name" value="CheY-like_superfamily"/>
</dbReference>
<dbReference type="PANTHER" id="PTHR44591:SF14">
    <property type="entry name" value="PROTEIN PILG"/>
    <property type="match status" value="1"/>
</dbReference>
<feature type="domain" description="Response regulatory" evidence="5">
    <location>
        <begin position="4"/>
        <end position="118"/>
    </location>
</feature>
<dbReference type="SMART" id="SM00342">
    <property type="entry name" value="HTH_ARAC"/>
    <property type="match status" value="1"/>
</dbReference>
<dbReference type="SMART" id="SM00448">
    <property type="entry name" value="REC"/>
    <property type="match status" value="1"/>
</dbReference>
<dbReference type="CDD" id="cd00156">
    <property type="entry name" value="REC"/>
    <property type="match status" value="1"/>
</dbReference>
<keyword evidence="2" id="KW-0902">Two-component regulatory system</keyword>
<sequence>MSSKILIIDDNTDFAESIADVLKMSGYETEIASNGKEALKKIWLNKYNLILLDINMPEMSGKGFMEKLNQQKYSMPTIVVSGMDINEIKNYFFEQGAISYLKKPFNNSTLISLVKNTLNLTNRISIDKKSSDLGISVNDLIQNYHSLGIEDQEFIDDLLKIVHKHMLNNQFSVKFVSEKISYSRRQFNRKVKKYFNKTPHEVLSILRFKMIHNLIVNNDLSLSEVSEKLGFSSSYYFKKLYEKYINQS</sequence>
<dbReference type="EMBL" id="JBHULI010000024">
    <property type="protein sequence ID" value="MFD2532926.1"/>
    <property type="molecule type" value="Genomic_DNA"/>
</dbReference>
<feature type="modified residue" description="4-aspartylphosphate" evidence="3">
    <location>
        <position position="53"/>
    </location>
</feature>
<evidence type="ECO:0000313" key="7">
    <source>
        <dbReference type="Proteomes" id="UP001597460"/>
    </source>
</evidence>
<keyword evidence="7" id="KW-1185">Reference proteome</keyword>
<dbReference type="PANTHER" id="PTHR44591">
    <property type="entry name" value="STRESS RESPONSE REGULATOR PROTEIN 1"/>
    <property type="match status" value="1"/>
</dbReference>
<dbReference type="SUPFAM" id="SSF52172">
    <property type="entry name" value="CheY-like"/>
    <property type="match status" value="1"/>
</dbReference>
<reference evidence="7" key="1">
    <citation type="journal article" date="2019" name="Int. J. Syst. Evol. Microbiol.">
        <title>The Global Catalogue of Microorganisms (GCM) 10K type strain sequencing project: providing services to taxonomists for standard genome sequencing and annotation.</title>
        <authorList>
            <consortium name="The Broad Institute Genomics Platform"/>
            <consortium name="The Broad Institute Genome Sequencing Center for Infectious Disease"/>
            <person name="Wu L."/>
            <person name="Ma J."/>
        </authorList>
    </citation>
    <scope>NUCLEOTIDE SEQUENCE [LARGE SCALE GENOMIC DNA]</scope>
    <source>
        <strain evidence="7">KCTC 52042</strain>
    </source>
</reference>
<evidence type="ECO:0000313" key="6">
    <source>
        <dbReference type="EMBL" id="MFD2532926.1"/>
    </source>
</evidence>
<gene>
    <name evidence="6" type="ORF">ACFSVN_10750</name>
</gene>
<dbReference type="Gene3D" id="3.40.50.2300">
    <property type="match status" value="1"/>
</dbReference>
<dbReference type="Pfam" id="PF00072">
    <property type="entry name" value="Response_reg"/>
    <property type="match status" value="1"/>
</dbReference>
<dbReference type="InterPro" id="IPR001789">
    <property type="entry name" value="Sig_transdc_resp-reg_receiver"/>
</dbReference>
<keyword evidence="1 3" id="KW-0597">Phosphoprotein</keyword>
<dbReference type="PROSITE" id="PS50110">
    <property type="entry name" value="RESPONSE_REGULATORY"/>
    <property type="match status" value="1"/>
</dbReference>
<accession>A0ABW5JJL6</accession>
<evidence type="ECO:0000259" key="4">
    <source>
        <dbReference type="PROSITE" id="PS01124"/>
    </source>
</evidence>
<dbReference type="RefSeq" id="WP_390302251.1">
    <property type="nucleotide sequence ID" value="NZ_JBHULI010000024.1"/>
</dbReference>
<evidence type="ECO:0000259" key="5">
    <source>
        <dbReference type="PROSITE" id="PS50110"/>
    </source>
</evidence>
<feature type="domain" description="HTH araC/xylS-type" evidence="4">
    <location>
        <begin position="156"/>
        <end position="248"/>
    </location>
</feature>
<dbReference type="Proteomes" id="UP001597460">
    <property type="component" value="Unassembled WGS sequence"/>
</dbReference>
<protein>
    <submittedName>
        <fullName evidence="6">Response regulator</fullName>
    </submittedName>
</protein>
<organism evidence="6 7">
    <name type="scientific">Gracilimonas halophila</name>
    <dbReference type="NCBI Taxonomy" id="1834464"/>
    <lineage>
        <taxon>Bacteria</taxon>
        <taxon>Pseudomonadati</taxon>
        <taxon>Balneolota</taxon>
        <taxon>Balneolia</taxon>
        <taxon>Balneolales</taxon>
        <taxon>Balneolaceae</taxon>
        <taxon>Gracilimonas</taxon>
    </lineage>
</organism>
<dbReference type="InterPro" id="IPR018060">
    <property type="entry name" value="HTH_AraC"/>
</dbReference>